<dbReference type="Proteomes" id="UP001147782">
    <property type="component" value="Unassembled WGS sequence"/>
</dbReference>
<reference evidence="1" key="1">
    <citation type="submission" date="2022-11" db="EMBL/GenBank/DDBJ databases">
        <authorList>
            <person name="Petersen C."/>
        </authorList>
    </citation>
    <scope>NUCLEOTIDE SEQUENCE</scope>
    <source>
        <strain evidence="1">IBT 29864</strain>
    </source>
</reference>
<dbReference type="Gene3D" id="3.60.15.10">
    <property type="entry name" value="Ribonuclease Z/Hydroxyacylglutathione hydrolase-like"/>
    <property type="match status" value="1"/>
</dbReference>
<dbReference type="AlphaFoldDB" id="A0A9W9V0P3"/>
<name>A0A9W9V0P3_9EURO</name>
<evidence type="ECO:0000313" key="2">
    <source>
        <dbReference type="Proteomes" id="UP001147782"/>
    </source>
</evidence>
<dbReference type="PANTHER" id="PTHR36839">
    <property type="entry name" value="METALLO-BETA-LACTAMASE FAMILY PROTEIN (AFU_ORTHOLOGUE AFUA_5G12770)"/>
    <property type="match status" value="1"/>
</dbReference>
<proteinExistence type="predicted"/>
<dbReference type="SUPFAM" id="SSF56281">
    <property type="entry name" value="Metallo-hydrolase/oxidoreductase"/>
    <property type="match status" value="1"/>
</dbReference>
<sequence length="307" mass="34277">MGFSTLDLLICSTCGVQYDVSAGLNSCKICDDPRQYVPPTGQSWTSLRSLHSSMENYRNVFSTDPDNPNLITIHTTPKLAIGQRAFLCLGDSTSGNVLWDCITYLDEDTVKRVNSLGGIQAIVISHPHYFSTSIQWAEVFNCDLFVSAEDEQWLGNRGDGHRLKIWKGERLPLLCSHSSSENRPTSDLMVIKTGGHFPGSSVLWWKSAKKLLIADTILIVPSGLYHVDRLPGTSSFTFMWSYPNYIPLSPDEIHGIWNAIKDLEFEDTHGAFLGQEIRGNSKRNILESAKIVVRASGHRQHPLLNEV</sequence>
<reference evidence="1" key="2">
    <citation type="journal article" date="2023" name="IMA Fungus">
        <title>Comparative genomic study of the Penicillium genus elucidates a diverse pangenome and 15 lateral gene transfer events.</title>
        <authorList>
            <person name="Petersen C."/>
            <person name="Sorensen T."/>
            <person name="Nielsen M.R."/>
            <person name="Sondergaard T.E."/>
            <person name="Sorensen J.L."/>
            <person name="Fitzpatrick D.A."/>
            <person name="Frisvad J.C."/>
            <person name="Nielsen K.L."/>
        </authorList>
    </citation>
    <scope>NUCLEOTIDE SEQUENCE</scope>
    <source>
        <strain evidence="1">IBT 29864</strain>
    </source>
</reference>
<evidence type="ECO:0000313" key="1">
    <source>
        <dbReference type="EMBL" id="KAJ5364523.1"/>
    </source>
</evidence>
<dbReference type="InterPro" id="IPR036866">
    <property type="entry name" value="RibonucZ/Hydroxyglut_hydro"/>
</dbReference>
<dbReference type="OrthoDB" id="17458at2759"/>
<dbReference type="EMBL" id="JAPZBS010000008">
    <property type="protein sequence ID" value="KAJ5364523.1"/>
    <property type="molecule type" value="Genomic_DNA"/>
</dbReference>
<accession>A0A9W9V0P3</accession>
<protein>
    <submittedName>
        <fullName evidence="1">Beta-lactamase-like protein</fullName>
    </submittedName>
</protein>
<organism evidence="1 2">
    <name type="scientific">Penicillium cataractarum</name>
    <dbReference type="NCBI Taxonomy" id="2100454"/>
    <lineage>
        <taxon>Eukaryota</taxon>
        <taxon>Fungi</taxon>
        <taxon>Dikarya</taxon>
        <taxon>Ascomycota</taxon>
        <taxon>Pezizomycotina</taxon>
        <taxon>Eurotiomycetes</taxon>
        <taxon>Eurotiomycetidae</taxon>
        <taxon>Eurotiales</taxon>
        <taxon>Aspergillaceae</taxon>
        <taxon>Penicillium</taxon>
    </lineage>
</organism>
<dbReference type="RefSeq" id="XP_056552149.1">
    <property type="nucleotide sequence ID" value="XM_056703149.1"/>
</dbReference>
<dbReference type="GeneID" id="81442328"/>
<gene>
    <name evidence="1" type="ORF">N7496_010236</name>
</gene>
<comment type="caution">
    <text evidence="1">The sequence shown here is derived from an EMBL/GenBank/DDBJ whole genome shotgun (WGS) entry which is preliminary data.</text>
</comment>
<dbReference type="PANTHER" id="PTHR36839:SF1">
    <property type="entry name" value="METALLO-BETA-LACTAMASE FAMILY PROTEIN (AFU_ORTHOLOGUE AFUA_5G12770)"/>
    <property type="match status" value="1"/>
</dbReference>
<keyword evidence="2" id="KW-1185">Reference proteome</keyword>